<name>A0A7J5YTE9_DISMA</name>
<dbReference type="Pfam" id="PF04434">
    <property type="entry name" value="SWIM"/>
    <property type="match status" value="1"/>
</dbReference>
<dbReference type="OrthoDB" id="6155932at2759"/>
<dbReference type="InterPro" id="IPR011335">
    <property type="entry name" value="Restrct_endonuc-II-like"/>
</dbReference>
<sequence length="384" mass="42833">MRDPVKGVHLTNQCSLDEGVLTGVVRASMRDKVYRVSVSTGEEGILSTKCECPRGEWKCSHAAALAIFAIHNFSCTDTPCQWKKPKAAKRTHSVEELFPPTNNSFNPLTREPTSEDRDWLRDRLRGRFSGISWLLSPEPEEEHYSLETLTVPEIIQSVGHQGPEAIVASMALSEEQQRAIQVATTGQRTNPNWHLFRKGRLTASNFGAVLRSKRVTASLIARVLGQQQALDGVLSVQWGTMNECEGVRAFTTATQMQVHESGLWLSQTGLLGASPDGLVGSSAVLEVKCPYGAREMTISEALHIKGFCVSKEGEKFSLREEHPYWHQVQGQLHLTARETCYFVVWTTKDSVIIPIARDDNWQPNLLALEDFFKAHMLPKLALPK</sequence>
<dbReference type="Gene3D" id="3.90.320.10">
    <property type="match status" value="1"/>
</dbReference>
<organism evidence="3 4">
    <name type="scientific">Dissostichus mawsoni</name>
    <name type="common">Antarctic cod</name>
    <dbReference type="NCBI Taxonomy" id="36200"/>
    <lineage>
        <taxon>Eukaryota</taxon>
        <taxon>Metazoa</taxon>
        <taxon>Chordata</taxon>
        <taxon>Craniata</taxon>
        <taxon>Vertebrata</taxon>
        <taxon>Euteleostomi</taxon>
        <taxon>Actinopterygii</taxon>
        <taxon>Neopterygii</taxon>
        <taxon>Teleostei</taxon>
        <taxon>Neoteleostei</taxon>
        <taxon>Acanthomorphata</taxon>
        <taxon>Eupercaria</taxon>
        <taxon>Perciformes</taxon>
        <taxon>Notothenioidei</taxon>
        <taxon>Nototheniidae</taxon>
        <taxon>Dissostichus</taxon>
    </lineage>
</organism>
<dbReference type="SUPFAM" id="SSF52980">
    <property type="entry name" value="Restriction endonuclease-like"/>
    <property type="match status" value="1"/>
</dbReference>
<dbReference type="Pfam" id="PF09588">
    <property type="entry name" value="YqaJ"/>
    <property type="match status" value="1"/>
</dbReference>
<evidence type="ECO:0000259" key="2">
    <source>
        <dbReference type="PROSITE" id="PS50966"/>
    </source>
</evidence>
<accession>A0A7J5YTE9</accession>
<comment type="caution">
    <text evidence="3">The sequence shown here is derived from an EMBL/GenBank/DDBJ whole genome shotgun (WGS) entry which is preliminary data.</text>
</comment>
<dbReference type="InterPro" id="IPR007527">
    <property type="entry name" value="Znf_SWIM"/>
</dbReference>
<keyword evidence="1" id="KW-0862">Zinc</keyword>
<evidence type="ECO:0000313" key="3">
    <source>
        <dbReference type="EMBL" id="KAF3851979.1"/>
    </source>
</evidence>
<evidence type="ECO:0000256" key="1">
    <source>
        <dbReference type="PROSITE-ProRule" id="PRU00325"/>
    </source>
</evidence>
<dbReference type="PROSITE" id="PS50966">
    <property type="entry name" value="ZF_SWIM"/>
    <property type="match status" value="1"/>
</dbReference>
<dbReference type="GO" id="GO:0006281">
    <property type="term" value="P:DNA repair"/>
    <property type="evidence" value="ECO:0007669"/>
    <property type="project" value="UniProtKB-ARBA"/>
</dbReference>
<dbReference type="CDD" id="cd22343">
    <property type="entry name" value="PDDEXK_lambda_exonuclease-like"/>
    <property type="match status" value="1"/>
</dbReference>
<protein>
    <recommendedName>
        <fullName evidence="2">SWIM-type domain-containing protein</fullName>
    </recommendedName>
</protein>
<reference evidence="3 4" key="1">
    <citation type="submission" date="2020-03" db="EMBL/GenBank/DDBJ databases">
        <title>Dissostichus mawsoni Genome sequencing and assembly.</title>
        <authorList>
            <person name="Park H."/>
        </authorList>
    </citation>
    <scope>NUCLEOTIDE SEQUENCE [LARGE SCALE GENOMIC DNA]</scope>
    <source>
        <strain evidence="3">DM0001</strain>
        <tissue evidence="3">Muscle</tissue>
    </source>
</reference>
<dbReference type="PANTHER" id="PTHR46609">
    <property type="entry name" value="EXONUCLEASE, PHAGE-TYPE/RECB, C-TERMINAL DOMAIN-CONTAINING PROTEIN"/>
    <property type="match status" value="1"/>
</dbReference>
<proteinExistence type="predicted"/>
<dbReference type="InterPro" id="IPR011604">
    <property type="entry name" value="PDDEXK-like_dom_sf"/>
</dbReference>
<keyword evidence="1" id="KW-0479">Metal-binding</keyword>
<keyword evidence="1" id="KW-0863">Zinc-finger</keyword>
<dbReference type="PANTHER" id="PTHR46609:SF8">
    <property type="entry name" value="YQAJ VIRAL RECOMBINASE DOMAIN-CONTAINING PROTEIN"/>
    <property type="match status" value="1"/>
</dbReference>
<feature type="domain" description="SWIM-type" evidence="2">
    <location>
        <begin position="34"/>
        <end position="70"/>
    </location>
</feature>
<dbReference type="InterPro" id="IPR019080">
    <property type="entry name" value="YqaJ_viral_recombinase"/>
</dbReference>
<dbReference type="InterPro" id="IPR051703">
    <property type="entry name" value="NF-kappa-B_Signaling_Reg"/>
</dbReference>
<keyword evidence="4" id="KW-1185">Reference proteome</keyword>
<dbReference type="AlphaFoldDB" id="A0A7J5YTE9"/>
<dbReference type="GO" id="GO:0008270">
    <property type="term" value="F:zinc ion binding"/>
    <property type="evidence" value="ECO:0007669"/>
    <property type="project" value="UniProtKB-KW"/>
</dbReference>
<dbReference type="EMBL" id="JAAKFY010000009">
    <property type="protein sequence ID" value="KAF3851979.1"/>
    <property type="molecule type" value="Genomic_DNA"/>
</dbReference>
<dbReference type="Proteomes" id="UP000518266">
    <property type="component" value="Unassembled WGS sequence"/>
</dbReference>
<evidence type="ECO:0000313" key="4">
    <source>
        <dbReference type="Proteomes" id="UP000518266"/>
    </source>
</evidence>
<gene>
    <name evidence="3" type="ORF">F7725_005334</name>
</gene>